<reference evidence="5 6" key="1">
    <citation type="submission" date="2024-11" db="EMBL/GenBank/DDBJ databases">
        <title>Chromosome-level genome assembly of the freshwater bivalve Anodonta woodiana.</title>
        <authorList>
            <person name="Chen X."/>
        </authorList>
    </citation>
    <scope>NUCLEOTIDE SEQUENCE [LARGE SCALE GENOMIC DNA]</scope>
    <source>
        <strain evidence="5">MN2024</strain>
        <tissue evidence="5">Gills</tissue>
    </source>
</reference>
<dbReference type="InterPro" id="IPR029058">
    <property type="entry name" value="AB_hydrolase_fold"/>
</dbReference>
<dbReference type="InterPro" id="IPR002018">
    <property type="entry name" value="CarbesteraseB"/>
</dbReference>
<gene>
    <name evidence="5" type="ORF">ACJMK2_028147</name>
</gene>
<evidence type="ECO:0000256" key="1">
    <source>
        <dbReference type="ARBA" id="ARBA00005964"/>
    </source>
</evidence>
<evidence type="ECO:0000256" key="3">
    <source>
        <dbReference type="RuleBase" id="RU361235"/>
    </source>
</evidence>
<dbReference type="PROSITE" id="PS00122">
    <property type="entry name" value="CARBOXYLESTERASE_B_1"/>
    <property type="match status" value="1"/>
</dbReference>
<sequence length="612" mass="68322">MRVLLPLVLLCAHVIHIATALESVIVHSNVGTIAGFRDSVTFDGESREIVKFFGIPYAEAPIGDRRFSKPVSKAPFKSTYHALNIGASCPANINFFPTPGLTYDEDCLHLDIYVPSPALQSRSTNVTYPVMIWIYGGGFIIGTKTYYDAGIISSFHDVIVVTINYRLSVFGFLSTGDSTSPGNYGLWDQQLAIKWVHDNIAAFGGDNTKITLFGQSAGSASVFYQALYPGNKGLFQRIIGESGTPLSLWAFAEKSEIHTKVQTRFFTNLNCMHAESSVIINCLRNKSVPEIIKALNISTGIHTDLNMTFDKAIDLRFNFGPMLDRDFIQLSPNKMFGARDPKAQDPMSMFSSVDVMTGVNSMDSSIYVGFQFDAVVNYYANHSIANGCPKYVFDTVIVPAITRNILYRDVPAIDNAIIHEYTDWVDPNNDIRVRDKLVELATDFTFLVPAIKTLLVHAEHVQEKGNFLYKYSHKPTFKEGIDNYYLTRASHAEELAFVFGFAPILSPVGNSNATREEITLSRIMMTMWTNFAKSGDPNKPVDISRLANVTWPRFDVRDQKYIDFDISMSEKSVKSRWSPDKVSFWQQVVPSIFEAVTQHGSGLNAIPIVGRK</sequence>
<dbReference type="InterPro" id="IPR051093">
    <property type="entry name" value="Neuroligin/BSAL"/>
</dbReference>
<name>A0ABD3X9Q2_SINWO</name>
<comment type="caution">
    <text evidence="5">The sequence shown here is derived from an EMBL/GenBank/DDBJ whole genome shotgun (WGS) entry which is preliminary data.</text>
</comment>
<dbReference type="EC" id="3.1.1.-" evidence="3"/>
<dbReference type="PANTHER" id="PTHR43903">
    <property type="entry name" value="NEUROLIGIN"/>
    <property type="match status" value="1"/>
</dbReference>
<dbReference type="GO" id="GO:0016787">
    <property type="term" value="F:hydrolase activity"/>
    <property type="evidence" value="ECO:0007669"/>
    <property type="project" value="UniProtKB-KW"/>
</dbReference>
<dbReference type="EMBL" id="JBJQND010000003">
    <property type="protein sequence ID" value="KAL3881752.1"/>
    <property type="molecule type" value="Genomic_DNA"/>
</dbReference>
<dbReference type="AlphaFoldDB" id="A0ABD3X9Q2"/>
<keyword evidence="2 3" id="KW-0378">Hydrolase</keyword>
<feature type="signal peptide" evidence="3">
    <location>
        <begin position="1"/>
        <end position="20"/>
    </location>
</feature>
<dbReference type="InterPro" id="IPR019826">
    <property type="entry name" value="Carboxylesterase_B_AS"/>
</dbReference>
<feature type="domain" description="Carboxylesterase type B" evidence="4">
    <location>
        <begin position="24"/>
        <end position="585"/>
    </location>
</feature>
<keyword evidence="3" id="KW-0732">Signal</keyword>
<evidence type="ECO:0000256" key="2">
    <source>
        <dbReference type="ARBA" id="ARBA00022801"/>
    </source>
</evidence>
<organism evidence="5 6">
    <name type="scientific">Sinanodonta woodiana</name>
    <name type="common">Chinese pond mussel</name>
    <name type="synonym">Anodonta woodiana</name>
    <dbReference type="NCBI Taxonomy" id="1069815"/>
    <lineage>
        <taxon>Eukaryota</taxon>
        <taxon>Metazoa</taxon>
        <taxon>Spiralia</taxon>
        <taxon>Lophotrochozoa</taxon>
        <taxon>Mollusca</taxon>
        <taxon>Bivalvia</taxon>
        <taxon>Autobranchia</taxon>
        <taxon>Heteroconchia</taxon>
        <taxon>Palaeoheterodonta</taxon>
        <taxon>Unionida</taxon>
        <taxon>Unionoidea</taxon>
        <taxon>Unionidae</taxon>
        <taxon>Unioninae</taxon>
        <taxon>Sinanodonta</taxon>
    </lineage>
</organism>
<evidence type="ECO:0000313" key="6">
    <source>
        <dbReference type="Proteomes" id="UP001634394"/>
    </source>
</evidence>
<protein>
    <recommendedName>
        <fullName evidence="3">Carboxylic ester hydrolase</fullName>
        <ecNumber evidence="3">3.1.1.-</ecNumber>
    </recommendedName>
</protein>
<keyword evidence="6" id="KW-1185">Reference proteome</keyword>
<accession>A0ABD3X9Q2</accession>
<feature type="chain" id="PRO_5044524933" description="Carboxylic ester hydrolase" evidence="3">
    <location>
        <begin position="21"/>
        <end position="612"/>
    </location>
</feature>
<dbReference type="SUPFAM" id="SSF53474">
    <property type="entry name" value="alpha/beta-Hydrolases"/>
    <property type="match status" value="1"/>
</dbReference>
<comment type="similarity">
    <text evidence="1 3">Belongs to the type-B carboxylesterase/lipase family.</text>
</comment>
<dbReference type="Pfam" id="PF00135">
    <property type="entry name" value="COesterase"/>
    <property type="match status" value="1"/>
</dbReference>
<dbReference type="Gene3D" id="3.40.50.1820">
    <property type="entry name" value="alpha/beta hydrolase"/>
    <property type="match status" value="1"/>
</dbReference>
<evidence type="ECO:0000259" key="4">
    <source>
        <dbReference type="Pfam" id="PF00135"/>
    </source>
</evidence>
<dbReference type="Proteomes" id="UP001634394">
    <property type="component" value="Unassembled WGS sequence"/>
</dbReference>
<evidence type="ECO:0000313" key="5">
    <source>
        <dbReference type="EMBL" id="KAL3881752.1"/>
    </source>
</evidence>
<proteinExistence type="inferred from homology"/>